<comment type="caution">
    <text evidence="3">The sequence shown here is derived from an EMBL/GenBank/DDBJ whole genome shotgun (WGS) entry which is preliminary data.</text>
</comment>
<keyword evidence="4" id="KW-1185">Reference proteome</keyword>
<feature type="domain" description="EAL" evidence="1">
    <location>
        <begin position="204"/>
        <end position="454"/>
    </location>
</feature>
<evidence type="ECO:0000259" key="1">
    <source>
        <dbReference type="PROSITE" id="PS50883"/>
    </source>
</evidence>
<dbReference type="InterPro" id="IPR035919">
    <property type="entry name" value="EAL_sf"/>
</dbReference>
<dbReference type="InterPro" id="IPR001633">
    <property type="entry name" value="EAL_dom"/>
</dbReference>
<dbReference type="PROSITE" id="PS50887">
    <property type="entry name" value="GGDEF"/>
    <property type="match status" value="1"/>
</dbReference>
<dbReference type="InterPro" id="IPR029787">
    <property type="entry name" value="Nucleotide_cyclase"/>
</dbReference>
<dbReference type="SMART" id="SM00267">
    <property type="entry name" value="GGDEF"/>
    <property type="match status" value="1"/>
</dbReference>
<dbReference type="OrthoDB" id="9814202at2"/>
<dbReference type="PANTHER" id="PTHR33121">
    <property type="entry name" value="CYCLIC DI-GMP PHOSPHODIESTERASE PDEF"/>
    <property type="match status" value="1"/>
</dbReference>
<dbReference type="Pfam" id="PF00563">
    <property type="entry name" value="EAL"/>
    <property type="match status" value="1"/>
</dbReference>
<dbReference type="InterPro" id="IPR043128">
    <property type="entry name" value="Rev_trsase/Diguanyl_cyclase"/>
</dbReference>
<dbReference type="PROSITE" id="PS50883">
    <property type="entry name" value="EAL"/>
    <property type="match status" value="1"/>
</dbReference>
<dbReference type="NCBIfam" id="TIGR00254">
    <property type="entry name" value="GGDEF"/>
    <property type="match status" value="1"/>
</dbReference>
<dbReference type="AlphaFoldDB" id="A0A4R0PAV6"/>
<name>A0A4R0PAV6_9HYPH</name>
<dbReference type="RefSeq" id="WP_131568338.1">
    <property type="nucleotide sequence ID" value="NZ_JAINFK010000002.1"/>
</dbReference>
<dbReference type="Pfam" id="PF00990">
    <property type="entry name" value="GGDEF"/>
    <property type="match status" value="1"/>
</dbReference>
<dbReference type="Gene3D" id="3.30.70.270">
    <property type="match status" value="1"/>
</dbReference>
<gene>
    <name evidence="3" type="ORF">E0D97_09885</name>
</gene>
<accession>A0A4R0PAV6</accession>
<dbReference type="GO" id="GO:0071111">
    <property type="term" value="F:cyclic-guanylate-specific phosphodiesterase activity"/>
    <property type="evidence" value="ECO:0007669"/>
    <property type="project" value="InterPro"/>
</dbReference>
<protein>
    <submittedName>
        <fullName evidence="3">EAL domain-containing protein</fullName>
    </submittedName>
</protein>
<dbReference type="EMBL" id="SJST01000003">
    <property type="protein sequence ID" value="TCD14371.1"/>
    <property type="molecule type" value="Genomic_DNA"/>
</dbReference>
<reference evidence="3 4" key="1">
    <citation type="journal article" date="2015" name="Antonie Van Leeuwenhoek">
        <title>Oricola cellulosilytica gen. nov., sp. nov., a cellulose-degrading bacterium of the family Phyllobacteriaceae isolated from surface seashore water, and emended descriptions of Mesorhizobium loti and Phyllobacterium myrsinacearum.</title>
        <authorList>
            <person name="Hameed A."/>
            <person name="Shahina M."/>
            <person name="Lai W.A."/>
            <person name="Lin S.Y."/>
            <person name="Young L.S."/>
            <person name="Liu Y.C."/>
            <person name="Hsu Y.H."/>
            <person name="Young C.C."/>
        </authorList>
    </citation>
    <scope>NUCLEOTIDE SEQUENCE [LARGE SCALE GENOMIC DNA]</scope>
    <source>
        <strain evidence="3 4">KCTC 52183</strain>
    </source>
</reference>
<evidence type="ECO:0000313" key="4">
    <source>
        <dbReference type="Proteomes" id="UP000291301"/>
    </source>
</evidence>
<evidence type="ECO:0000313" key="3">
    <source>
        <dbReference type="EMBL" id="TCD14371.1"/>
    </source>
</evidence>
<dbReference type="InterPro" id="IPR050706">
    <property type="entry name" value="Cyclic-di-GMP_PDE-like"/>
</dbReference>
<dbReference type="SMART" id="SM00052">
    <property type="entry name" value="EAL"/>
    <property type="match status" value="1"/>
</dbReference>
<dbReference type="PANTHER" id="PTHR33121:SF71">
    <property type="entry name" value="OXYGEN SENSOR PROTEIN DOSP"/>
    <property type="match status" value="1"/>
</dbReference>
<dbReference type="SUPFAM" id="SSF55073">
    <property type="entry name" value="Nucleotide cyclase"/>
    <property type="match status" value="1"/>
</dbReference>
<organism evidence="3 4">
    <name type="scientific">Oricola cellulosilytica</name>
    <dbReference type="NCBI Taxonomy" id="1429082"/>
    <lineage>
        <taxon>Bacteria</taxon>
        <taxon>Pseudomonadati</taxon>
        <taxon>Pseudomonadota</taxon>
        <taxon>Alphaproteobacteria</taxon>
        <taxon>Hyphomicrobiales</taxon>
        <taxon>Ahrensiaceae</taxon>
        <taxon>Oricola</taxon>
    </lineage>
</organism>
<dbReference type="Gene3D" id="3.20.20.450">
    <property type="entry name" value="EAL domain"/>
    <property type="match status" value="1"/>
</dbReference>
<sequence length="462" mass="51005">MTYVGAGIGLVPDEDVDLSERLIQNEEEDRKVLTDALTGLGNLRRLKLKTESLIEERAADPAPFSIGVFNIDRFKPLNDLFGRKAGDEILAQVALRISAALPDDATLVRISGDKFGMLLPTCFFEKDAEKVGLLLKEVFAAPFDLGERTVRMSACFGFCQHPFAGSSFDALFDRCESALYLAKKAGAGLVQVYTFEMEEEMRKRTRVEQALRKAIAAEEVIPYFQPIVSLNQGSVVGFECLARWTDPELGPVSPGVFIPLAEQAGFIDSLTKLLLRRAIECAQSWPKEIFLSFNLSSVQLIDPTTGLMILSMLNRMDFDPRRIEIEITETATMSDPVTAERVINDLRAAGIRLSLDDFGTGQSSLGRLRDFSFDKVKIDRAFVSALDEDKQSEHIVRAILNMCEALELSVIAEGIETPEQAEKLISLGCLAGQGFHYGRPADAENTLGYFRDAQAALSRVAL</sequence>
<feature type="domain" description="GGDEF" evidence="2">
    <location>
        <begin position="62"/>
        <end position="195"/>
    </location>
</feature>
<proteinExistence type="predicted"/>
<dbReference type="CDD" id="cd01949">
    <property type="entry name" value="GGDEF"/>
    <property type="match status" value="1"/>
</dbReference>
<dbReference type="InterPro" id="IPR000160">
    <property type="entry name" value="GGDEF_dom"/>
</dbReference>
<dbReference type="Proteomes" id="UP000291301">
    <property type="component" value="Unassembled WGS sequence"/>
</dbReference>
<dbReference type="CDD" id="cd01948">
    <property type="entry name" value="EAL"/>
    <property type="match status" value="1"/>
</dbReference>
<evidence type="ECO:0000259" key="2">
    <source>
        <dbReference type="PROSITE" id="PS50887"/>
    </source>
</evidence>
<dbReference type="SUPFAM" id="SSF141868">
    <property type="entry name" value="EAL domain-like"/>
    <property type="match status" value="1"/>
</dbReference>